<reference evidence="4 5" key="1">
    <citation type="submission" date="2017-05" db="EMBL/GenBank/DDBJ databases">
        <title>Vagococcus spp. assemblies.</title>
        <authorList>
            <person name="Gulvik C.A."/>
        </authorList>
    </citation>
    <scope>NUCLEOTIDE SEQUENCE [LARGE SCALE GENOMIC DNA]</scope>
    <source>
        <strain evidence="4 5">LMG 24798</strain>
    </source>
</reference>
<keyword evidence="5" id="KW-1185">Reference proteome</keyword>
<evidence type="ECO:0000256" key="1">
    <source>
        <dbReference type="ARBA" id="ARBA00010148"/>
    </source>
</evidence>
<dbReference type="InterPro" id="IPR036906">
    <property type="entry name" value="ATPase_V1_fsu_sf"/>
</dbReference>
<dbReference type="SUPFAM" id="SSF159468">
    <property type="entry name" value="AtpF-like"/>
    <property type="match status" value="1"/>
</dbReference>
<dbReference type="GO" id="GO:0046961">
    <property type="term" value="F:proton-transporting ATPase activity, rotational mechanism"/>
    <property type="evidence" value="ECO:0007669"/>
    <property type="project" value="InterPro"/>
</dbReference>
<accession>A0A430AQT5</accession>
<name>A0A430AQT5_9ENTE</name>
<dbReference type="InterPro" id="IPR008218">
    <property type="entry name" value="ATPase_V1-cplx_f_g_su"/>
</dbReference>
<evidence type="ECO:0000313" key="5">
    <source>
        <dbReference type="Proteomes" id="UP000286773"/>
    </source>
</evidence>
<dbReference type="EMBL" id="NGKC01000012">
    <property type="protein sequence ID" value="RSU10482.1"/>
    <property type="molecule type" value="Genomic_DNA"/>
</dbReference>
<keyword evidence="3" id="KW-0406">Ion transport</keyword>
<evidence type="ECO:0000256" key="3">
    <source>
        <dbReference type="ARBA" id="ARBA00023065"/>
    </source>
</evidence>
<evidence type="ECO:0000256" key="2">
    <source>
        <dbReference type="ARBA" id="ARBA00022448"/>
    </source>
</evidence>
<keyword evidence="2" id="KW-0813">Transport</keyword>
<dbReference type="Proteomes" id="UP000286773">
    <property type="component" value="Unassembled WGS sequence"/>
</dbReference>
<sequence>MPFKMFGFQVYYATSAGQIRKRLNQMAAEDYGVIFMTEAAAELAAETVASYQDKLTPAIILIPDQFGSKGVGMKNIDGYVEKAIGQAIL</sequence>
<comment type="caution">
    <text evidence="4">The sequence shown here is derived from an EMBL/GenBank/DDBJ whole genome shotgun (WGS) entry which is preliminary data.</text>
</comment>
<protein>
    <submittedName>
        <fullName evidence="4">V-type ATP synthase subunit F</fullName>
    </submittedName>
</protein>
<evidence type="ECO:0000313" key="4">
    <source>
        <dbReference type="EMBL" id="RSU10482.1"/>
    </source>
</evidence>
<proteinExistence type="inferred from homology"/>
<organism evidence="4 5">
    <name type="scientific">Vagococcus acidifermentans</name>
    <dbReference type="NCBI Taxonomy" id="564710"/>
    <lineage>
        <taxon>Bacteria</taxon>
        <taxon>Bacillati</taxon>
        <taxon>Bacillota</taxon>
        <taxon>Bacilli</taxon>
        <taxon>Lactobacillales</taxon>
        <taxon>Enterococcaceae</taxon>
        <taxon>Vagococcus</taxon>
    </lineage>
</organism>
<comment type="similarity">
    <text evidence="1">Belongs to the V-ATPase F subunit family.</text>
</comment>
<gene>
    <name evidence="4" type="ORF">CBF27_10445</name>
</gene>
<dbReference type="AlphaFoldDB" id="A0A430AQT5"/>
<dbReference type="Gene3D" id="3.40.50.10580">
    <property type="entry name" value="ATPase, V1 complex, subunit F"/>
    <property type="match status" value="1"/>
</dbReference>
<dbReference type="Pfam" id="PF01990">
    <property type="entry name" value="ATP-synt_F"/>
    <property type="match status" value="1"/>
</dbReference>